<protein>
    <submittedName>
        <fullName evidence="1">Uncharacterized protein</fullName>
    </submittedName>
</protein>
<name>U4LF39_PYROM</name>
<dbReference type="Proteomes" id="UP000018144">
    <property type="component" value="Unassembled WGS sequence"/>
</dbReference>
<reference evidence="1 2" key="1">
    <citation type="journal article" date="2013" name="PLoS Genet.">
        <title>The genome and development-dependent transcriptomes of Pyronema confluens: a window into fungal evolution.</title>
        <authorList>
            <person name="Traeger S."/>
            <person name="Altegoer F."/>
            <person name="Freitag M."/>
            <person name="Gabaldon T."/>
            <person name="Kempken F."/>
            <person name="Kumar A."/>
            <person name="Marcet-Houben M."/>
            <person name="Poggeler S."/>
            <person name="Stajich J.E."/>
            <person name="Nowrousian M."/>
        </authorList>
    </citation>
    <scope>NUCLEOTIDE SEQUENCE [LARGE SCALE GENOMIC DNA]</scope>
    <source>
        <strain evidence="2">CBS 100304</strain>
        <tissue evidence="1">Vegetative mycelium</tissue>
    </source>
</reference>
<dbReference type="EMBL" id="HF935853">
    <property type="protein sequence ID" value="CCX13561.1"/>
    <property type="molecule type" value="Genomic_DNA"/>
</dbReference>
<evidence type="ECO:0000313" key="1">
    <source>
        <dbReference type="EMBL" id="CCX13561.1"/>
    </source>
</evidence>
<keyword evidence="2" id="KW-1185">Reference proteome</keyword>
<proteinExistence type="predicted"/>
<organism evidence="1 2">
    <name type="scientific">Pyronema omphalodes (strain CBS 100304)</name>
    <name type="common">Pyronema confluens</name>
    <dbReference type="NCBI Taxonomy" id="1076935"/>
    <lineage>
        <taxon>Eukaryota</taxon>
        <taxon>Fungi</taxon>
        <taxon>Dikarya</taxon>
        <taxon>Ascomycota</taxon>
        <taxon>Pezizomycotina</taxon>
        <taxon>Pezizomycetes</taxon>
        <taxon>Pezizales</taxon>
        <taxon>Pyronemataceae</taxon>
        <taxon>Pyronema</taxon>
    </lineage>
</organism>
<accession>U4LF39</accession>
<evidence type="ECO:0000313" key="2">
    <source>
        <dbReference type="Proteomes" id="UP000018144"/>
    </source>
</evidence>
<gene>
    <name evidence="1" type="ORF">PCON_13154</name>
</gene>
<sequence>MSQLLRESSPGPGERGYAPVLLDVIIGAVRYKVRSKSDLVEALEKRESQPETPTVIVCSSEELPQDILWYIYGSFAPQLLNFGVYLPGCIKATLFDRISSRAVS</sequence>
<dbReference type="AlphaFoldDB" id="U4LF39"/>